<dbReference type="AlphaFoldDB" id="A0A1B6FRK4"/>
<dbReference type="PANTHER" id="PTHR13333">
    <property type="entry name" value="M-AAA PROTEASE-INTERACTING PROTEIN 1, MITOCHONDRIAL"/>
    <property type="match status" value="1"/>
</dbReference>
<sequence>MFLGNLVKIWNTLMFNNNPFTKTEVVNVLSTPIKTSFHSSIAKLHNTNYERRMPAVYYYQNPFHWLRIKWKLLKLRQWDKEFDETEFTRGSTYAISSVTSIVSYENYDDLKGLLTPFALSKLRRDILVLWNDEIVRHIGLTLDDIKLAVPTRVHIRTGPRAHKRLCDIDMWYMAMKWRDLNALLIMDIVARFTRDYTHTDSLSDWTISFFELRKYHIQNYNTQQRK</sequence>
<protein>
    <submittedName>
        <fullName evidence="1">Uncharacterized protein</fullName>
    </submittedName>
</protein>
<dbReference type="PANTHER" id="PTHR13333:SF5">
    <property type="entry name" value="M-AAA PROTEASE-INTERACTING PROTEIN 1, MITOCHONDRIAL"/>
    <property type="match status" value="1"/>
</dbReference>
<dbReference type="GO" id="GO:0005743">
    <property type="term" value="C:mitochondrial inner membrane"/>
    <property type="evidence" value="ECO:0007669"/>
    <property type="project" value="TreeGrafter"/>
</dbReference>
<dbReference type="GO" id="GO:0032979">
    <property type="term" value="P:protein insertion into mitochondrial inner membrane from matrix"/>
    <property type="evidence" value="ECO:0007669"/>
    <property type="project" value="TreeGrafter"/>
</dbReference>
<name>A0A1B6FRK4_9HEMI</name>
<dbReference type="EMBL" id="GECZ01016913">
    <property type="protein sequence ID" value="JAS52856.1"/>
    <property type="molecule type" value="Transcribed_RNA"/>
</dbReference>
<dbReference type="GO" id="GO:0043022">
    <property type="term" value="F:ribosome binding"/>
    <property type="evidence" value="ECO:0007669"/>
    <property type="project" value="TreeGrafter"/>
</dbReference>
<organism evidence="1">
    <name type="scientific">Cuerna arida</name>
    <dbReference type="NCBI Taxonomy" id="1464854"/>
    <lineage>
        <taxon>Eukaryota</taxon>
        <taxon>Metazoa</taxon>
        <taxon>Ecdysozoa</taxon>
        <taxon>Arthropoda</taxon>
        <taxon>Hexapoda</taxon>
        <taxon>Insecta</taxon>
        <taxon>Pterygota</taxon>
        <taxon>Neoptera</taxon>
        <taxon>Paraneoptera</taxon>
        <taxon>Hemiptera</taxon>
        <taxon>Auchenorrhyncha</taxon>
        <taxon>Membracoidea</taxon>
        <taxon>Cicadellidae</taxon>
        <taxon>Cicadellinae</taxon>
        <taxon>Proconiini</taxon>
        <taxon>Cuerna</taxon>
    </lineage>
</organism>
<gene>
    <name evidence="1" type="ORF">g.17027</name>
</gene>
<proteinExistence type="predicted"/>
<evidence type="ECO:0000313" key="1">
    <source>
        <dbReference type="EMBL" id="JAS52856.1"/>
    </source>
</evidence>
<reference evidence="1" key="1">
    <citation type="submission" date="2015-11" db="EMBL/GenBank/DDBJ databases">
        <title>De novo transcriptome assembly of four potential Pierce s Disease insect vectors from Arizona vineyards.</title>
        <authorList>
            <person name="Tassone E.E."/>
        </authorList>
    </citation>
    <scope>NUCLEOTIDE SEQUENCE</scope>
</reference>
<accession>A0A1B6FRK4</accession>